<comment type="caution">
    <text evidence="1">The sequence shown here is derived from an EMBL/GenBank/DDBJ whole genome shotgun (WGS) entry which is preliminary data.</text>
</comment>
<dbReference type="InterPro" id="IPR036397">
    <property type="entry name" value="RNaseH_sf"/>
</dbReference>
<dbReference type="GO" id="GO:0003676">
    <property type="term" value="F:nucleic acid binding"/>
    <property type="evidence" value="ECO:0007669"/>
    <property type="project" value="InterPro"/>
</dbReference>
<dbReference type="VEuPathDB" id="MicrosporidiaDB:A0H76_1342"/>
<organism evidence="1 2">
    <name type="scientific">Hepatospora eriocheir</name>
    <dbReference type="NCBI Taxonomy" id="1081669"/>
    <lineage>
        <taxon>Eukaryota</taxon>
        <taxon>Fungi</taxon>
        <taxon>Fungi incertae sedis</taxon>
        <taxon>Microsporidia</taxon>
        <taxon>Hepatosporidae</taxon>
        <taxon>Hepatospora</taxon>
    </lineage>
</organism>
<accession>A0A1X0Q7Z5</accession>
<dbReference type="OrthoDB" id="2193888at2759"/>
<keyword evidence="2" id="KW-1185">Reference proteome</keyword>
<proteinExistence type="predicted"/>
<name>A0A1X0Q7Z5_9MICR</name>
<reference evidence="1 2" key="1">
    <citation type="journal article" date="2017" name="Environ. Microbiol.">
        <title>Decay of the glycolytic pathway and adaptation to intranuclear parasitism within Enterocytozoonidae microsporidia.</title>
        <authorList>
            <person name="Wiredu Boakye D."/>
            <person name="Jaroenlak P."/>
            <person name="Prachumwat A."/>
            <person name="Williams T.A."/>
            <person name="Bateman K.S."/>
            <person name="Itsathitphaisarn O."/>
            <person name="Sritunyalucksana K."/>
            <person name="Paszkiewicz K.H."/>
            <person name="Moore K.A."/>
            <person name="Stentiford G.D."/>
            <person name="Williams B.A."/>
        </authorList>
    </citation>
    <scope>NUCLEOTIDE SEQUENCE [LARGE SCALE GENOMIC DNA]</scope>
    <source>
        <strain evidence="1 2">GB1</strain>
    </source>
</reference>
<dbReference type="VEuPathDB" id="MicrosporidiaDB:HERIO_2151"/>
<gene>
    <name evidence="1" type="primary">TCB2</name>
    <name evidence="1" type="ORF">HERIO_2151</name>
</gene>
<evidence type="ECO:0000313" key="2">
    <source>
        <dbReference type="Proteomes" id="UP000192356"/>
    </source>
</evidence>
<dbReference type="Proteomes" id="UP000192356">
    <property type="component" value="Unassembled WGS sequence"/>
</dbReference>
<dbReference type="EMBL" id="LVKB01000165">
    <property type="protein sequence ID" value="ORD95866.1"/>
    <property type="molecule type" value="Genomic_DNA"/>
</dbReference>
<sequence length="92" mass="10746">MTAAVYKQLLANNLKQSTREMGLEKFILMQDNDPKHTSRLVSNWLDEKDIQVLDWNPQTPNLNSIEAVRVLVKCKLTQFGKFKKDKLKEEIK</sequence>
<dbReference type="AlphaFoldDB" id="A0A1X0Q7Z5"/>
<protein>
    <submittedName>
        <fullName evidence="1">TCB2</fullName>
    </submittedName>
</protein>
<dbReference type="Gene3D" id="3.30.420.10">
    <property type="entry name" value="Ribonuclease H-like superfamily/Ribonuclease H"/>
    <property type="match status" value="1"/>
</dbReference>
<evidence type="ECO:0000313" key="1">
    <source>
        <dbReference type="EMBL" id="ORD95866.1"/>
    </source>
</evidence>